<organism evidence="3 4">
    <name type="scientific">Agrobacterium tumefaciens</name>
    <dbReference type="NCBI Taxonomy" id="358"/>
    <lineage>
        <taxon>Bacteria</taxon>
        <taxon>Pseudomonadati</taxon>
        <taxon>Pseudomonadota</taxon>
        <taxon>Alphaproteobacteria</taxon>
        <taxon>Hyphomicrobiales</taxon>
        <taxon>Rhizobiaceae</taxon>
        <taxon>Rhizobium/Agrobacterium group</taxon>
        <taxon>Agrobacterium</taxon>
        <taxon>Agrobacterium tumefaciens complex</taxon>
    </lineage>
</organism>
<evidence type="ECO:0000313" key="3">
    <source>
        <dbReference type="EMBL" id="NTC31396.1"/>
    </source>
</evidence>
<evidence type="ECO:0000313" key="4">
    <source>
        <dbReference type="Proteomes" id="UP000702952"/>
    </source>
</evidence>
<keyword evidence="2" id="KW-0732">Signal</keyword>
<dbReference type="CDD" id="cd13542">
    <property type="entry name" value="PBP2_FutA1_ilke"/>
    <property type="match status" value="1"/>
</dbReference>
<evidence type="ECO:0000256" key="1">
    <source>
        <dbReference type="ARBA" id="ARBA00008520"/>
    </source>
</evidence>
<sequence>MEAFLMASLKSCFSAAVFSGLTILWAAPAAFADGEVNVYSYRQPELIQPLLDAFTKETGIEANVLFLDKGLVERIQAEGVNSPADVLLTVDIARLVEAKEGGVTQPVLNDPVIEKDIPANLRDPQGEWFGLTTRGRVVYASKERVTQKDITYEELADPKWKGKICIRDGQHSYNIALIASMIAHHGVDYTRTWLTGLKNNLARKPDGTDRSQAKSIFSGECDIALGNTYYVGLMLTNDREPEEKVWAGSVRVIFPNAGDRGTHVNISGMALTKYAPNKDNALKLMEFLASREAQEIYAKQVFEYPVLPGAEPSDVVKGFGPINPDKLPLTDIAAHRKQASELVDEVGFNDGPTN</sequence>
<dbReference type="Gene3D" id="3.40.190.10">
    <property type="entry name" value="Periplasmic binding protein-like II"/>
    <property type="match status" value="2"/>
</dbReference>
<dbReference type="GO" id="GO:0030288">
    <property type="term" value="C:outer membrane-bounded periplasmic space"/>
    <property type="evidence" value="ECO:0007669"/>
    <property type="project" value="TreeGrafter"/>
</dbReference>
<dbReference type="EMBL" id="JAAMAY010000039">
    <property type="protein sequence ID" value="NTC31396.1"/>
    <property type="molecule type" value="Genomic_DNA"/>
</dbReference>
<dbReference type="Proteomes" id="UP000702952">
    <property type="component" value="Unassembled WGS sequence"/>
</dbReference>
<proteinExistence type="inferred from homology"/>
<dbReference type="InterPro" id="IPR026045">
    <property type="entry name" value="Ferric-bd"/>
</dbReference>
<dbReference type="PANTHER" id="PTHR30006:SF15">
    <property type="entry name" value="IRON-UTILIZATION PERIPLASMIC PROTEIN"/>
    <property type="match status" value="1"/>
</dbReference>
<dbReference type="AlphaFoldDB" id="A0A1B9TFG2"/>
<comment type="caution">
    <text evidence="3">The sequence shown here is derived from an EMBL/GenBank/DDBJ whole genome shotgun (WGS) entry which is preliminary data.</text>
</comment>
<reference evidence="3" key="1">
    <citation type="journal article" date="2020" name="Science">
        <title>Unexpected conservation and global transmission of agrobacterial virulence plasmids.</title>
        <authorList>
            <person name="Weisberg A.J."/>
            <person name="Davis E.W. 2nd"/>
            <person name="Tabima J."/>
            <person name="Belcher M.S."/>
            <person name="Miller M."/>
            <person name="Kuo C.H."/>
            <person name="Loper J.E."/>
            <person name="Grunwald N.J."/>
            <person name="Putnam M.L."/>
            <person name="Chang J.H."/>
        </authorList>
    </citation>
    <scope>NUCLEOTIDE SEQUENCE</scope>
    <source>
        <strain evidence="3">17-1853-1a</strain>
    </source>
</reference>
<dbReference type="PANTHER" id="PTHR30006">
    <property type="entry name" value="THIAMINE-BINDING PERIPLASMIC PROTEIN-RELATED"/>
    <property type="match status" value="1"/>
</dbReference>
<evidence type="ECO:0000256" key="2">
    <source>
        <dbReference type="ARBA" id="ARBA00022729"/>
    </source>
</evidence>
<protein>
    <submittedName>
        <fullName evidence="3">Fe(3+) ABC transporter substrate-binding protein</fullName>
    </submittedName>
</protein>
<accession>A0A1B9TFG2</accession>
<dbReference type="SUPFAM" id="SSF53850">
    <property type="entry name" value="Periplasmic binding protein-like II"/>
    <property type="match status" value="1"/>
</dbReference>
<gene>
    <name evidence="3" type="ORF">G6M46_25015</name>
</gene>
<comment type="similarity">
    <text evidence="1">Belongs to the bacterial solute-binding protein 1 family.</text>
</comment>
<dbReference type="PIRSF" id="PIRSF002825">
    <property type="entry name" value="CfbpA"/>
    <property type="match status" value="1"/>
</dbReference>
<dbReference type="Pfam" id="PF13343">
    <property type="entry name" value="SBP_bac_6"/>
    <property type="match status" value="1"/>
</dbReference>
<name>A0A1B9TFG2_AGRTU</name>